<sequence>MDTSYQAIVAYMEMVDATANGCILDSYDATILEFVDEAYIREYSLLPHLFEMNAGPRRPDAYEAVSPVAISTETFTTESDSSSLLALRDNSAGLDLNATVSMSSVNDGGDADCAAALSTYDILGMDPPVHAPARTTIPLPGFAEWKGETEEFTMWWDLLREMEAADESAPVADMLLDESVLEGTLLFAPSKGAESLSGELEGILNGTNLCGLGM</sequence>
<dbReference type="EMBL" id="SEKV01000341">
    <property type="protein sequence ID" value="TFY58743.1"/>
    <property type="molecule type" value="Genomic_DNA"/>
</dbReference>
<dbReference type="AlphaFoldDB" id="A0A4Y9YAI6"/>
<evidence type="ECO:0000313" key="2">
    <source>
        <dbReference type="Proteomes" id="UP000298390"/>
    </source>
</evidence>
<protein>
    <submittedName>
        <fullName evidence="1">Uncharacterized protein</fullName>
    </submittedName>
</protein>
<name>A0A4Y9YAI6_9APHY</name>
<accession>A0A4Y9YAI6</accession>
<reference evidence="1 2" key="1">
    <citation type="submission" date="2019-01" db="EMBL/GenBank/DDBJ databases">
        <title>Genome sequencing of the rare red list fungi Fomitopsis rosea.</title>
        <authorList>
            <person name="Buettner E."/>
            <person name="Kellner H."/>
        </authorList>
    </citation>
    <scope>NUCLEOTIDE SEQUENCE [LARGE SCALE GENOMIC DNA]</scope>
    <source>
        <strain evidence="1 2">DSM 105464</strain>
    </source>
</reference>
<proteinExistence type="predicted"/>
<gene>
    <name evidence="1" type="ORF">EVJ58_g6221</name>
</gene>
<evidence type="ECO:0000313" key="1">
    <source>
        <dbReference type="EMBL" id="TFY58743.1"/>
    </source>
</evidence>
<comment type="caution">
    <text evidence="1">The sequence shown here is derived from an EMBL/GenBank/DDBJ whole genome shotgun (WGS) entry which is preliminary data.</text>
</comment>
<dbReference type="Proteomes" id="UP000298390">
    <property type="component" value="Unassembled WGS sequence"/>
</dbReference>
<organism evidence="1 2">
    <name type="scientific">Rhodofomes roseus</name>
    <dbReference type="NCBI Taxonomy" id="34475"/>
    <lineage>
        <taxon>Eukaryota</taxon>
        <taxon>Fungi</taxon>
        <taxon>Dikarya</taxon>
        <taxon>Basidiomycota</taxon>
        <taxon>Agaricomycotina</taxon>
        <taxon>Agaricomycetes</taxon>
        <taxon>Polyporales</taxon>
        <taxon>Rhodofomes</taxon>
    </lineage>
</organism>